<protein>
    <submittedName>
        <fullName evidence="1">Uncharacterized protein</fullName>
    </submittedName>
</protein>
<organism evidence="1">
    <name type="scientific">marine sediment metagenome</name>
    <dbReference type="NCBI Taxonomy" id="412755"/>
    <lineage>
        <taxon>unclassified sequences</taxon>
        <taxon>metagenomes</taxon>
        <taxon>ecological metagenomes</taxon>
    </lineage>
</organism>
<sequence length="80" mass="8996">MHRAPQSHAQGRGGGSVTSPFDLLKNFKINADIYCPLTFGWHRDPDPECDCEWEQTTSADTYGKWTCKKCGGKFGVDVWD</sequence>
<reference evidence="1" key="1">
    <citation type="journal article" date="2015" name="Nature">
        <title>Complex archaea that bridge the gap between prokaryotes and eukaryotes.</title>
        <authorList>
            <person name="Spang A."/>
            <person name="Saw J.H."/>
            <person name="Jorgensen S.L."/>
            <person name="Zaremba-Niedzwiedzka K."/>
            <person name="Martijn J."/>
            <person name="Lind A.E."/>
            <person name="van Eijk R."/>
            <person name="Schleper C."/>
            <person name="Guy L."/>
            <person name="Ettema T.J."/>
        </authorList>
    </citation>
    <scope>NUCLEOTIDE SEQUENCE</scope>
</reference>
<accession>A0A0F9NN23</accession>
<proteinExistence type="predicted"/>
<comment type="caution">
    <text evidence="1">The sequence shown here is derived from an EMBL/GenBank/DDBJ whole genome shotgun (WGS) entry which is preliminary data.</text>
</comment>
<dbReference type="AlphaFoldDB" id="A0A0F9NN23"/>
<dbReference type="EMBL" id="LAZR01003920">
    <property type="protein sequence ID" value="KKN13457.1"/>
    <property type="molecule type" value="Genomic_DNA"/>
</dbReference>
<gene>
    <name evidence="1" type="ORF">LCGC14_1006220</name>
</gene>
<evidence type="ECO:0000313" key="1">
    <source>
        <dbReference type="EMBL" id="KKN13457.1"/>
    </source>
</evidence>
<name>A0A0F9NN23_9ZZZZ</name>